<accession>A0ABD3QJK6</accession>
<dbReference type="SUPFAM" id="SSF117281">
    <property type="entry name" value="Kelch motif"/>
    <property type="match status" value="1"/>
</dbReference>
<dbReference type="AlphaFoldDB" id="A0ABD3QJK6"/>
<dbReference type="Proteomes" id="UP001516023">
    <property type="component" value="Unassembled WGS sequence"/>
</dbReference>
<reference evidence="2 3" key="1">
    <citation type="journal article" date="2020" name="G3 (Bethesda)">
        <title>Improved Reference Genome for Cyclotella cryptica CCMP332, a Model for Cell Wall Morphogenesis, Salinity Adaptation, and Lipid Production in Diatoms (Bacillariophyta).</title>
        <authorList>
            <person name="Roberts W.R."/>
            <person name="Downey K.M."/>
            <person name="Ruck E.C."/>
            <person name="Traller J.C."/>
            <person name="Alverson A.J."/>
        </authorList>
    </citation>
    <scope>NUCLEOTIDE SEQUENCE [LARGE SCALE GENOMIC DNA]</scope>
    <source>
        <strain evidence="2 3">CCMP332</strain>
    </source>
</reference>
<name>A0ABD3QJK6_9STRA</name>
<sequence>MSVISYVLFTCMLLLTDFTTTEALTKISAKSYGHQRKAPHDSKYDGTINWELLNHGPERFSPRHSHATCIFKCPNDSSSSCIWLMGGYSDSHRTFDLEMENENSDVWWSSDGATWNQVTELYGDFIQGVGNWDAKVGGYVAPWYSRYGHSLEALDGDGDGIADVMVLAGGFNPMPSNDLWITRDGKTWNFAGFAPWPKRAYHGSTVFQSKLWILGGTPLSNDVWVGHLVEDRSIDAGYKLKWNEVSVNYMAPWAPRYGMAITLKTSFKSRCLILGLLPLPYSSLADRAGLCTVSQLRNINTISGILQHEQMFVIGGVAGFQKGHPLHSDGIRTRNDVWKTSDGATWERVHPSNNETVMPWRGRAFHGCATWTSLTDRSRWVAADSLMHLNGGDLFGNHSFPRIFITGGGYMGKRGNNEVRSLEAHSDTWWSYDGSEWKRVNYEEGSRFNSNIYSTNEWTETTVDGKKVYRGKWGHTLEAFHASQDIDQDERLATTNVSINVCTESNVFSSVCKRISATEYRVPSLFVIGGKLESGPMVNDAFYIVSWMESLAGTAETVGLLPWAVFVIRAIFPVNTVQRGLSLLLTKLQPDRTNTAWS</sequence>
<keyword evidence="1" id="KW-0732">Signal</keyword>
<evidence type="ECO:0000256" key="1">
    <source>
        <dbReference type="SAM" id="SignalP"/>
    </source>
</evidence>
<protein>
    <submittedName>
        <fullName evidence="2">Uncharacterized protein</fullName>
    </submittedName>
</protein>
<proteinExistence type="predicted"/>
<evidence type="ECO:0000313" key="3">
    <source>
        <dbReference type="Proteomes" id="UP001516023"/>
    </source>
</evidence>
<evidence type="ECO:0000313" key="2">
    <source>
        <dbReference type="EMBL" id="KAL3799731.1"/>
    </source>
</evidence>
<gene>
    <name evidence="2" type="ORF">HJC23_010381</name>
</gene>
<organism evidence="2 3">
    <name type="scientific">Cyclotella cryptica</name>
    <dbReference type="NCBI Taxonomy" id="29204"/>
    <lineage>
        <taxon>Eukaryota</taxon>
        <taxon>Sar</taxon>
        <taxon>Stramenopiles</taxon>
        <taxon>Ochrophyta</taxon>
        <taxon>Bacillariophyta</taxon>
        <taxon>Coscinodiscophyceae</taxon>
        <taxon>Thalassiosirophycidae</taxon>
        <taxon>Stephanodiscales</taxon>
        <taxon>Stephanodiscaceae</taxon>
        <taxon>Cyclotella</taxon>
    </lineage>
</organism>
<keyword evidence="3" id="KW-1185">Reference proteome</keyword>
<dbReference type="InterPro" id="IPR015915">
    <property type="entry name" value="Kelch-typ_b-propeller"/>
</dbReference>
<dbReference type="EMBL" id="JABMIG020000036">
    <property type="protein sequence ID" value="KAL3799731.1"/>
    <property type="molecule type" value="Genomic_DNA"/>
</dbReference>
<feature type="signal peptide" evidence="1">
    <location>
        <begin position="1"/>
        <end position="23"/>
    </location>
</feature>
<comment type="caution">
    <text evidence="2">The sequence shown here is derived from an EMBL/GenBank/DDBJ whole genome shotgun (WGS) entry which is preliminary data.</text>
</comment>
<feature type="chain" id="PRO_5044751333" evidence="1">
    <location>
        <begin position="24"/>
        <end position="598"/>
    </location>
</feature>